<name>A0AA90R5H2_9BACI</name>
<evidence type="ECO:0000256" key="2">
    <source>
        <dbReference type="ARBA" id="ARBA00023015"/>
    </source>
</evidence>
<dbReference type="RefSeq" id="WP_268884156.1">
    <property type="nucleotide sequence ID" value="NZ_JAVGVR010000001.1"/>
</dbReference>
<comment type="similarity">
    <text evidence="1">Belongs to the LysR transcriptional regulatory family.</text>
</comment>
<organism evidence="6 7">
    <name type="scientific">Bacillus salipaludis</name>
    <dbReference type="NCBI Taxonomy" id="2547811"/>
    <lineage>
        <taxon>Bacteria</taxon>
        <taxon>Bacillati</taxon>
        <taxon>Bacillota</taxon>
        <taxon>Bacilli</taxon>
        <taxon>Bacillales</taxon>
        <taxon>Bacillaceae</taxon>
        <taxon>Bacillus</taxon>
    </lineage>
</organism>
<keyword evidence="3" id="KW-0238">DNA-binding</keyword>
<dbReference type="GO" id="GO:0006355">
    <property type="term" value="P:regulation of DNA-templated transcription"/>
    <property type="evidence" value="ECO:0007669"/>
    <property type="project" value="TreeGrafter"/>
</dbReference>
<dbReference type="GO" id="GO:0000976">
    <property type="term" value="F:transcription cis-regulatory region binding"/>
    <property type="evidence" value="ECO:0007669"/>
    <property type="project" value="TreeGrafter"/>
</dbReference>
<feature type="domain" description="LysR substrate-binding" evidence="5">
    <location>
        <begin position="2"/>
        <end position="116"/>
    </location>
</feature>
<dbReference type="CDD" id="cd05466">
    <property type="entry name" value="PBP2_LTTR_substrate"/>
    <property type="match status" value="1"/>
</dbReference>
<keyword evidence="2" id="KW-0805">Transcription regulation</keyword>
<protein>
    <submittedName>
        <fullName evidence="6">LysR family transcriptional regulator substrate-binding protein</fullName>
    </submittedName>
</protein>
<evidence type="ECO:0000256" key="4">
    <source>
        <dbReference type="ARBA" id="ARBA00023163"/>
    </source>
</evidence>
<dbReference type="AlphaFoldDB" id="A0AA90R5H2"/>
<dbReference type="EMBL" id="JAVGVR010000001">
    <property type="protein sequence ID" value="MDQ6597911.1"/>
    <property type="molecule type" value="Genomic_DNA"/>
</dbReference>
<dbReference type="PANTHER" id="PTHR30126">
    <property type="entry name" value="HTH-TYPE TRANSCRIPTIONAL REGULATOR"/>
    <property type="match status" value="1"/>
</dbReference>
<evidence type="ECO:0000313" key="6">
    <source>
        <dbReference type="EMBL" id="MDQ6597911.1"/>
    </source>
</evidence>
<keyword evidence="4" id="KW-0804">Transcription</keyword>
<proteinExistence type="inferred from homology"/>
<dbReference type="InterPro" id="IPR005119">
    <property type="entry name" value="LysR_subst-bd"/>
</dbReference>
<evidence type="ECO:0000259" key="5">
    <source>
        <dbReference type="Pfam" id="PF03466"/>
    </source>
</evidence>
<sequence length="133" mass="15454">MSLFVPSNHSFLKEETVTVEDVSKQPLIFFDYGSIDWLIIHRLFLSNGVNPNIYVEVDHMETAKNLVLQGLGISFLPEHCVKKELENEELFRVVMTPPVKTNISIDFIYLKGKPKSVFMDFLKNKMFEKQKTE</sequence>
<comment type="caution">
    <text evidence="6">The sequence shown here is derived from an EMBL/GenBank/DDBJ whole genome shotgun (WGS) entry which is preliminary data.</text>
</comment>
<evidence type="ECO:0000256" key="1">
    <source>
        <dbReference type="ARBA" id="ARBA00009437"/>
    </source>
</evidence>
<dbReference type="Gene3D" id="3.40.190.10">
    <property type="entry name" value="Periplasmic binding protein-like II"/>
    <property type="match status" value="1"/>
</dbReference>
<evidence type="ECO:0000256" key="3">
    <source>
        <dbReference type="ARBA" id="ARBA00023125"/>
    </source>
</evidence>
<dbReference type="SUPFAM" id="SSF53850">
    <property type="entry name" value="Periplasmic binding protein-like II"/>
    <property type="match status" value="1"/>
</dbReference>
<dbReference type="Pfam" id="PF03466">
    <property type="entry name" value="LysR_substrate"/>
    <property type="match status" value="1"/>
</dbReference>
<dbReference type="PANTHER" id="PTHR30126:SF40">
    <property type="entry name" value="HTH-TYPE TRANSCRIPTIONAL REGULATOR GLTR"/>
    <property type="match status" value="1"/>
</dbReference>
<dbReference type="Proteomes" id="UP001178888">
    <property type="component" value="Unassembled WGS sequence"/>
</dbReference>
<evidence type="ECO:0000313" key="7">
    <source>
        <dbReference type="Proteomes" id="UP001178888"/>
    </source>
</evidence>
<keyword evidence="7" id="KW-1185">Reference proteome</keyword>
<gene>
    <name evidence="6" type="ORF">RCG21_16355</name>
</gene>
<accession>A0AA90R5H2</accession>
<reference evidence="6" key="1">
    <citation type="submission" date="2023-08" db="EMBL/GenBank/DDBJ databases">
        <title>Nitrogen cycling bacteria in agricultural field soils.</title>
        <authorList>
            <person name="Jang J."/>
        </authorList>
    </citation>
    <scope>NUCLEOTIDE SEQUENCE</scope>
    <source>
        <strain evidence="6">PS3-36</strain>
    </source>
</reference>